<organism evidence="10 11">
    <name type="scientific">Pseudolabrys taiwanensis</name>
    <dbReference type="NCBI Taxonomy" id="331696"/>
    <lineage>
        <taxon>Bacteria</taxon>
        <taxon>Pseudomonadati</taxon>
        <taxon>Pseudomonadota</taxon>
        <taxon>Alphaproteobacteria</taxon>
        <taxon>Hyphomicrobiales</taxon>
        <taxon>Xanthobacteraceae</taxon>
        <taxon>Pseudolabrys</taxon>
    </lineage>
</organism>
<keyword evidence="4" id="KW-0812">Transmembrane</keyword>
<evidence type="ECO:0000256" key="7">
    <source>
        <dbReference type="PROSITE-ProRule" id="PRU00473"/>
    </source>
</evidence>
<dbReference type="CDD" id="cd07185">
    <property type="entry name" value="OmpA_C-like"/>
    <property type="match status" value="1"/>
</dbReference>
<feature type="compositionally biased region" description="Low complexity" evidence="8">
    <location>
        <begin position="105"/>
        <end position="119"/>
    </location>
</feature>
<dbReference type="PANTHER" id="PTHR30329">
    <property type="entry name" value="STATOR ELEMENT OF FLAGELLAR MOTOR COMPLEX"/>
    <property type="match status" value="1"/>
</dbReference>
<feature type="compositionally biased region" description="Basic and acidic residues" evidence="8">
    <location>
        <begin position="206"/>
        <end position="215"/>
    </location>
</feature>
<comment type="similarity">
    <text evidence="2">Belongs to the MotB family.</text>
</comment>
<feature type="region of interest" description="Disordered" evidence="8">
    <location>
        <begin position="71"/>
        <end position="121"/>
    </location>
</feature>
<evidence type="ECO:0000256" key="1">
    <source>
        <dbReference type="ARBA" id="ARBA00004162"/>
    </source>
</evidence>
<evidence type="ECO:0000256" key="8">
    <source>
        <dbReference type="SAM" id="MobiDB-lite"/>
    </source>
</evidence>
<evidence type="ECO:0000256" key="4">
    <source>
        <dbReference type="ARBA" id="ARBA00022692"/>
    </source>
</evidence>
<dbReference type="EMBL" id="CP031417">
    <property type="protein sequence ID" value="AXK81733.1"/>
    <property type="molecule type" value="Genomic_DNA"/>
</dbReference>
<dbReference type="Proteomes" id="UP000254889">
    <property type="component" value="Chromosome"/>
</dbReference>
<dbReference type="InterPro" id="IPR006665">
    <property type="entry name" value="OmpA-like"/>
</dbReference>
<sequence length="423" mass="45853">MAEQEKSELIIVRRRGVFEQAEGKNSVWKIAYADFMTAMMAFFLVMWLISATNQETRESVASYFNPIKLADSTPDRKGLNDARRVDPGKAEEDDSLRPLPEPGKSPQSTPRPQTQQPRSGEAALFRDPYAVLSEIAGPPPRIAQVGTSLDSNRQDGLKGGEAYRDPFDPIYWQMSAAASLEKKALGTKEIGSLPFDEDMAALSEGKGPRPSEGKPDATATPLKSSGADTANPAQPDQQNPAKTVGAATADPPKDNVANGAGVARVEATQKQGEAEKLQAAVSAALSALGPARPVAEVRETNEGLLINLTDDVNYGMFAIGSAEPTPGLVRALDKITPLITQRPGQVVVRGHTDNRPFRSLDYDNWRLSTARAHMAYHMLLRGGLDARRVERIEGYADRRPKIPDDPAAAPNRRIEILIRAPSQ</sequence>
<dbReference type="RefSeq" id="WP_115692112.1">
    <property type="nucleotide sequence ID" value="NZ_CP031417.1"/>
</dbReference>
<name>A0A345ZXT6_9HYPH</name>
<feature type="region of interest" description="Disordered" evidence="8">
    <location>
        <begin position="138"/>
        <end position="161"/>
    </location>
</feature>
<dbReference type="InterPro" id="IPR050330">
    <property type="entry name" value="Bact_OuterMem_StrucFunc"/>
</dbReference>
<accession>A0A345ZXT6</accession>
<evidence type="ECO:0000259" key="9">
    <source>
        <dbReference type="PROSITE" id="PS51123"/>
    </source>
</evidence>
<dbReference type="OrthoDB" id="7170686at2"/>
<evidence type="ECO:0000313" key="11">
    <source>
        <dbReference type="Proteomes" id="UP000254889"/>
    </source>
</evidence>
<evidence type="ECO:0000256" key="3">
    <source>
        <dbReference type="ARBA" id="ARBA00022475"/>
    </source>
</evidence>
<dbReference type="Gene3D" id="3.30.1330.60">
    <property type="entry name" value="OmpA-like domain"/>
    <property type="match status" value="1"/>
</dbReference>
<feature type="compositionally biased region" description="Basic and acidic residues" evidence="8">
    <location>
        <begin position="152"/>
        <end position="161"/>
    </location>
</feature>
<evidence type="ECO:0000313" key="10">
    <source>
        <dbReference type="EMBL" id="AXK81733.1"/>
    </source>
</evidence>
<feature type="compositionally biased region" description="Basic and acidic residues" evidence="8">
    <location>
        <begin position="73"/>
        <end position="90"/>
    </location>
</feature>
<dbReference type="InterPro" id="IPR025713">
    <property type="entry name" value="MotB-like_N_dom"/>
</dbReference>
<dbReference type="Pfam" id="PF13677">
    <property type="entry name" value="MotB_plug"/>
    <property type="match status" value="1"/>
</dbReference>
<keyword evidence="11" id="KW-1185">Reference proteome</keyword>
<dbReference type="AlphaFoldDB" id="A0A345ZXT6"/>
<gene>
    <name evidence="10" type="ORF">DW352_15100</name>
</gene>
<keyword evidence="6 7" id="KW-0472">Membrane</keyword>
<dbReference type="PANTHER" id="PTHR30329:SF21">
    <property type="entry name" value="LIPOPROTEIN YIAD-RELATED"/>
    <property type="match status" value="1"/>
</dbReference>
<feature type="domain" description="OmpA-like" evidence="9">
    <location>
        <begin position="302"/>
        <end position="422"/>
    </location>
</feature>
<feature type="region of interest" description="Disordered" evidence="8">
    <location>
        <begin position="200"/>
        <end position="258"/>
    </location>
</feature>
<comment type="subcellular location">
    <subcellularLocation>
        <location evidence="1">Cell membrane</location>
        <topology evidence="1">Single-pass membrane protein</topology>
    </subcellularLocation>
</comment>
<dbReference type="PROSITE" id="PS51123">
    <property type="entry name" value="OMPA_2"/>
    <property type="match status" value="1"/>
</dbReference>
<reference evidence="10 11" key="1">
    <citation type="submission" date="2018-07" db="EMBL/GenBank/DDBJ databases">
        <authorList>
            <person name="Quirk P.G."/>
            <person name="Krulwich T.A."/>
        </authorList>
    </citation>
    <scope>NUCLEOTIDE SEQUENCE [LARGE SCALE GENOMIC DNA]</scope>
    <source>
        <strain evidence="10 11">CC-BB4</strain>
    </source>
</reference>
<dbReference type="SUPFAM" id="SSF103088">
    <property type="entry name" value="OmpA-like"/>
    <property type="match status" value="1"/>
</dbReference>
<proteinExistence type="inferred from homology"/>
<feature type="compositionally biased region" description="Polar residues" evidence="8">
    <location>
        <begin position="221"/>
        <end position="241"/>
    </location>
</feature>
<protein>
    <submittedName>
        <fullName evidence="10">MotB family protein</fullName>
    </submittedName>
</protein>
<dbReference type="GO" id="GO:0005886">
    <property type="term" value="C:plasma membrane"/>
    <property type="evidence" value="ECO:0007669"/>
    <property type="project" value="UniProtKB-SubCell"/>
</dbReference>
<keyword evidence="5" id="KW-1133">Transmembrane helix</keyword>
<keyword evidence="3" id="KW-1003">Cell membrane</keyword>
<evidence type="ECO:0000256" key="5">
    <source>
        <dbReference type="ARBA" id="ARBA00022989"/>
    </source>
</evidence>
<dbReference type="Pfam" id="PF00691">
    <property type="entry name" value="OmpA"/>
    <property type="match status" value="1"/>
</dbReference>
<dbReference type="KEGG" id="ptaw:DW352_15100"/>
<dbReference type="NCBIfam" id="NF004651">
    <property type="entry name" value="PRK05996.1"/>
    <property type="match status" value="1"/>
</dbReference>
<evidence type="ECO:0000256" key="2">
    <source>
        <dbReference type="ARBA" id="ARBA00008914"/>
    </source>
</evidence>
<evidence type="ECO:0000256" key="6">
    <source>
        <dbReference type="ARBA" id="ARBA00023136"/>
    </source>
</evidence>
<dbReference type="InterPro" id="IPR036737">
    <property type="entry name" value="OmpA-like_sf"/>
</dbReference>